<keyword evidence="7 17" id="KW-0554">One-carbon metabolism</keyword>
<keyword evidence="15" id="KW-0472">Membrane</keyword>
<evidence type="ECO:0000256" key="3">
    <source>
        <dbReference type="ARBA" id="ARBA00004496"/>
    </source>
</evidence>
<organism evidence="22 23">
    <name type="scientific">Mytilus edulis</name>
    <name type="common">Blue mussel</name>
    <dbReference type="NCBI Taxonomy" id="6550"/>
    <lineage>
        <taxon>Eukaryota</taxon>
        <taxon>Metazoa</taxon>
        <taxon>Spiralia</taxon>
        <taxon>Lophotrochozoa</taxon>
        <taxon>Mollusca</taxon>
        <taxon>Bivalvia</taxon>
        <taxon>Autobranchia</taxon>
        <taxon>Pteriomorphia</taxon>
        <taxon>Mytilida</taxon>
        <taxon>Mytiloidea</taxon>
        <taxon>Mytilidae</taxon>
        <taxon>Mytilinae</taxon>
        <taxon>Mytilus</taxon>
    </lineage>
</organism>
<keyword evidence="14" id="KW-0496">Mitochondrion</keyword>
<dbReference type="Pfam" id="PF08245">
    <property type="entry name" value="Mur_ligase_M"/>
    <property type="match status" value="1"/>
</dbReference>
<name>A0A8S3QXZ1_MYTED</name>
<accession>A0A8S3QXZ1</accession>
<comment type="similarity">
    <text evidence="5 17">Belongs to the folylpolyglutamate synthase family.</text>
</comment>
<dbReference type="InterPro" id="IPR018109">
    <property type="entry name" value="Folylpolyglutamate_synth_CS"/>
</dbReference>
<evidence type="ECO:0000256" key="5">
    <source>
        <dbReference type="ARBA" id="ARBA00008276"/>
    </source>
</evidence>
<dbReference type="GO" id="GO:0004326">
    <property type="term" value="F:tetrahydrofolylpolyglutamate synthase activity"/>
    <property type="evidence" value="ECO:0007669"/>
    <property type="project" value="UniProtKB-EC"/>
</dbReference>
<dbReference type="PROSITE" id="PS01011">
    <property type="entry name" value="FOLYLPOLYGLU_SYNT_1"/>
    <property type="match status" value="1"/>
</dbReference>
<dbReference type="EC" id="6.3.2.17" evidence="17"/>
<dbReference type="GO" id="GO:0046872">
    <property type="term" value="F:metal ion binding"/>
    <property type="evidence" value="ECO:0007669"/>
    <property type="project" value="UniProtKB-KW"/>
</dbReference>
<dbReference type="NCBIfam" id="TIGR01499">
    <property type="entry name" value="folC"/>
    <property type="match status" value="1"/>
</dbReference>
<feature type="binding site" evidence="19">
    <location>
        <position position="112"/>
    </location>
    <ligand>
        <name>Mg(2+)</name>
        <dbReference type="ChEBI" id="CHEBI:18420"/>
        <label>1</label>
    </ligand>
</feature>
<evidence type="ECO:0000256" key="2">
    <source>
        <dbReference type="ARBA" id="ARBA00004305"/>
    </source>
</evidence>
<proteinExistence type="inferred from homology"/>
<dbReference type="GO" id="GO:0005829">
    <property type="term" value="C:cytosol"/>
    <property type="evidence" value="ECO:0007669"/>
    <property type="project" value="TreeGrafter"/>
</dbReference>
<dbReference type="GO" id="GO:0005759">
    <property type="term" value="C:mitochondrial matrix"/>
    <property type="evidence" value="ECO:0007669"/>
    <property type="project" value="UniProtKB-SubCell"/>
</dbReference>
<evidence type="ECO:0000313" key="23">
    <source>
        <dbReference type="Proteomes" id="UP000683360"/>
    </source>
</evidence>
<dbReference type="SUPFAM" id="SSF53623">
    <property type="entry name" value="MurD-like peptide ligases, catalytic domain"/>
    <property type="match status" value="1"/>
</dbReference>
<comment type="caution">
    <text evidence="22">The sequence shown here is derived from an EMBL/GenBank/DDBJ whole genome shotgun (WGS) entry which is preliminary data.</text>
</comment>
<evidence type="ECO:0000256" key="17">
    <source>
        <dbReference type="PIRNR" id="PIRNR038895"/>
    </source>
</evidence>
<feature type="compositionally biased region" description="Polar residues" evidence="20">
    <location>
        <begin position="502"/>
        <end position="516"/>
    </location>
</feature>
<evidence type="ECO:0000256" key="6">
    <source>
        <dbReference type="ARBA" id="ARBA00022490"/>
    </source>
</evidence>
<dbReference type="InterPro" id="IPR001645">
    <property type="entry name" value="Folylpolyglutamate_synth"/>
</dbReference>
<dbReference type="OrthoDB" id="5212574at2759"/>
<keyword evidence="11" id="KW-0999">Mitochondrion inner membrane</keyword>
<comment type="catalytic activity">
    <reaction evidence="16 17">
        <text>(6S)-5,6,7,8-tetrahydrofolyl-(gamma-L-Glu)(n) + L-glutamate + ATP = (6S)-5,6,7,8-tetrahydrofolyl-(gamma-L-Glu)(n+1) + ADP + phosphate + H(+)</text>
        <dbReference type="Rhea" id="RHEA:10580"/>
        <dbReference type="Rhea" id="RHEA-COMP:14738"/>
        <dbReference type="Rhea" id="RHEA-COMP:14740"/>
        <dbReference type="ChEBI" id="CHEBI:15378"/>
        <dbReference type="ChEBI" id="CHEBI:29985"/>
        <dbReference type="ChEBI" id="CHEBI:30616"/>
        <dbReference type="ChEBI" id="CHEBI:43474"/>
        <dbReference type="ChEBI" id="CHEBI:141005"/>
        <dbReference type="ChEBI" id="CHEBI:456216"/>
        <dbReference type="EC" id="6.3.2.17"/>
    </reaction>
</comment>
<dbReference type="InterPro" id="IPR036565">
    <property type="entry name" value="Mur-like_cat_sf"/>
</dbReference>
<dbReference type="Gene3D" id="3.90.190.20">
    <property type="entry name" value="Mur ligase, C-terminal domain"/>
    <property type="match status" value="1"/>
</dbReference>
<dbReference type="GO" id="GO:0006730">
    <property type="term" value="P:one-carbon metabolic process"/>
    <property type="evidence" value="ECO:0007669"/>
    <property type="project" value="UniProtKB-KW"/>
</dbReference>
<keyword evidence="23" id="KW-1185">Reference proteome</keyword>
<dbReference type="SUPFAM" id="SSF53244">
    <property type="entry name" value="MurD-like peptide ligases, peptide-binding domain"/>
    <property type="match status" value="1"/>
</dbReference>
<keyword evidence="10 18" id="KW-0547">Nucleotide-binding</keyword>
<dbReference type="PANTHER" id="PTHR11136">
    <property type="entry name" value="FOLYLPOLYGLUTAMATE SYNTHASE-RELATED"/>
    <property type="match status" value="1"/>
</dbReference>
<keyword evidence="6" id="KW-0963">Cytoplasm</keyword>
<gene>
    <name evidence="22" type="ORF">MEDL_15931</name>
</gene>
<evidence type="ECO:0000259" key="21">
    <source>
        <dbReference type="Pfam" id="PF08245"/>
    </source>
</evidence>
<feature type="region of interest" description="Disordered" evidence="20">
    <location>
        <begin position="484"/>
        <end position="517"/>
    </location>
</feature>
<dbReference type="InterPro" id="IPR013221">
    <property type="entry name" value="Mur_ligase_cen"/>
</dbReference>
<dbReference type="PIRSF" id="PIRSF038895">
    <property type="entry name" value="FPGS"/>
    <property type="match status" value="1"/>
</dbReference>
<feature type="binding site" evidence="19">
    <location>
        <position position="182"/>
    </location>
    <ligand>
        <name>Mg(2+)</name>
        <dbReference type="ChEBI" id="CHEBI:18420"/>
        <label>1</label>
    </ligand>
</feature>
<evidence type="ECO:0000256" key="1">
    <source>
        <dbReference type="ARBA" id="ARBA00004273"/>
    </source>
</evidence>
<comment type="cofactor">
    <cofactor evidence="17">
        <name>a monovalent cation</name>
        <dbReference type="ChEBI" id="CHEBI:60242"/>
    </cofactor>
    <text evidence="17">A monovalent cation.</text>
</comment>
<evidence type="ECO:0000256" key="8">
    <source>
        <dbReference type="ARBA" id="ARBA00022598"/>
    </source>
</evidence>
<feature type="binding site" evidence="18">
    <location>
        <position position="316"/>
    </location>
    <ligand>
        <name>ATP</name>
        <dbReference type="ChEBI" id="CHEBI:30616"/>
    </ligand>
</feature>
<evidence type="ECO:0000256" key="4">
    <source>
        <dbReference type="ARBA" id="ARBA00005150"/>
    </source>
</evidence>
<evidence type="ECO:0000256" key="20">
    <source>
        <dbReference type="SAM" id="MobiDB-lite"/>
    </source>
</evidence>
<evidence type="ECO:0000256" key="19">
    <source>
        <dbReference type="PIRSR" id="PIRSR038895-2"/>
    </source>
</evidence>
<evidence type="ECO:0000313" key="22">
    <source>
        <dbReference type="EMBL" id="CAG2201310.1"/>
    </source>
</evidence>
<evidence type="ECO:0000256" key="11">
    <source>
        <dbReference type="ARBA" id="ARBA00022792"/>
    </source>
</evidence>
<evidence type="ECO:0000256" key="18">
    <source>
        <dbReference type="PIRSR" id="PIRSR038895-1"/>
    </source>
</evidence>
<keyword evidence="9 19" id="KW-0479">Metal-binding</keyword>
<dbReference type="EMBL" id="CAJPWZ010000841">
    <property type="protein sequence ID" value="CAG2201310.1"/>
    <property type="molecule type" value="Genomic_DNA"/>
</dbReference>
<feature type="binding site" evidence="18">
    <location>
        <position position="330"/>
    </location>
    <ligand>
        <name>ATP</name>
        <dbReference type="ChEBI" id="CHEBI:30616"/>
    </ligand>
</feature>
<feature type="binding site" evidence="19">
    <location>
        <position position="210"/>
    </location>
    <ligand>
        <name>Mg(2+)</name>
        <dbReference type="ChEBI" id="CHEBI:18420"/>
        <label>1</label>
    </ligand>
</feature>
<evidence type="ECO:0000256" key="12">
    <source>
        <dbReference type="ARBA" id="ARBA00022840"/>
    </source>
</evidence>
<evidence type="ECO:0000256" key="10">
    <source>
        <dbReference type="ARBA" id="ARBA00022741"/>
    </source>
</evidence>
<protein>
    <recommendedName>
        <fullName evidence="17">Folylpolyglutamate synthase</fullName>
        <ecNumber evidence="17">6.3.2.17</ecNumber>
    </recommendedName>
    <alternativeName>
        <fullName evidence="17">Folylpoly-gamma-glutamate synthetase</fullName>
    </alternativeName>
    <alternativeName>
        <fullName evidence="17">Tetrahydrofolylpolyglutamate synthase</fullName>
    </alternativeName>
</protein>
<keyword evidence="8 17" id="KW-0436">Ligase</keyword>
<dbReference type="GO" id="GO:0005524">
    <property type="term" value="F:ATP binding"/>
    <property type="evidence" value="ECO:0007669"/>
    <property type="project" value="UniProtKB-KW"/>
</dbReference>
<dbReference type="InterPro" id="IPR036615">
    <property type="entry name" value="Mur_ligase_C_dom_sf"/>
</dbReference>
<evidence type="ECO:0000256" key="15">
    <source>
        <dbReference type="ARBA" id="ARBA00023136"/>
    </source>
</evidence>
<dbReference type="PROSITE" id="PS01012">
    <property type="entry name" value="FOLYLPOLYGLU_SYNT_2"/>
    <property type="match status" value="1"/>
</dbReference>
<comment type="subcellular location">
    <subcellularLocation>
        <location evidence="3">Cytoplasm</location>
    </subcellularLocation>
    <subcellularLocation>
        <location evidence="1">Mitochondrion inner membrane</location>
    </subcellularLocation>
    <subcellularLocation>
        <location evidence="2">Mitochondrion matrix</location>
    </subcellularLocation>
</comment>
<dbReference type="InterPro" id="IPR023600">
    <property type="entry name" value="Folylpolyglutamate_synth_euk"/>
</dbReference>
<sequence length="593" mass="65900">MSPLVKTCVPFATKLTKKIDVNKKYEECVKTLNTLQSNAQTLEKTRLTRDKLAPLHVPNMVKWASLVVGITLDDIDRLKVIHVSGTKGKGSTCAYCESILRHQGFKTGFFSSPHLVEVRERFQVNGQPLSREKFVDYFWDVYNKLEATKDHNNESMPAYFAFLTLMAYNIFLKEQTDVAIIEVGIGGQYDSTNLVRKPAVCGVTSLGMDHVSILGNTIEKIAWQKAGIFKPGVPAFTSPQCSEALKVLHERAEEKGCHLEVAPHFSSYERPGEKFKLGIAGHMQKVNASLALQLTRSWMKSQGVLKGLVECKWLGRNQTIKKNKLTYYLDGAHTLESIQQCVDWFQKHSKREANSISGKVIKILLFNTTGDRDVTQLLRPLMSCGFDGAVFCPNISYTTSSSADITNMTVSKETQLQKCQHNMETWKMLSLAKRKYGEIEEVDSQTGSGSSPLKNGVHTNTKNCSNGTSSLKMSKLTKNCNNSNLSSGHVDNSQSHDRIDQSKQNNTASSSSCTDSQDLDTQKQLGTNCDDFFVNFSCIYDALLWASHGRDQNLKDPCNLPAQIQEADHVQVLVTGSIHLVGGVLGIVSDDYN</sequence>
<dbReference type="Gene3D" id="3.40.1190.10">
    <property type="entry name" value="Mur-like, catalytic domain"/>
    <property type="match status" value="1"/>
</dbReference>
<comment type="function">
    <text evidence="17">Catalyzes conversion of folates to polyglutamate derivatives allowing concentration of folate compounds in the cell and the intracellular retention of these cofactors, which are important substrates for most of the folate-dependent enzymes that are involved in one-carbon transfer reactions involved in purine, pyrimidine and amino acid synthesis.</text>
</comment>
<feature type="compositionally biased region" description="Polar residues" evidence="20">
    <location>
        <begin position="484"/>
        <end position="493"/>
    </location>
</feature>
<feature type="domain" description="Mur ligase central" evidence="21">
    <location>
        <begin position="83"/>
        <end position="230"/>
    </location>
</feature>
<evidence type="ECO:0000256" key="14">
    <source>
        <dbReference type="ARBA" id="ARBA00023128"/>
    </source>
</evidence>
<keyword evidence="13 19" id="KW-0460">Magnesium</keyword>
<dbReference type="PANTHER" id="PTHR11136:SF5">
    <property type="entry name" value="FOLYLPOLYGLUTAMATE SYNTHASE, MITOCHONDRIAL"/>
    <property type="match status" value="1"/>
</dbReference>
<reference evidence="22" key="1">
    <citation type="submission" date="2021-03" db="EMBL/GenBank/DDBJ databases">
        <authorList>
            <person name="Bekaert M."/>
        </authorList>
    </citation>
    <scope>NUCLEOTIDE SEQUENCE</scope>
</reference>
<dbReference type="AlphaFoldDB" id="A0A8S3QXZ1"/>
<evidence type="ECO:0000256" key="13">
    <source>
        <dbReference type="ARBA" id="ARBA00022842"/>
    </source>
</evidence>
<evidence type="ECO:0000256" key="7">
    <source>
        <dbReference type="ARBA" id="ARBA00022563"/>
    </source>
</evidence>
<dbReference type="Proteomes" id="UP000683360">
    <property type="component" value="Unassembled WGS sequence"/>
</dbReference>
<feature type="compositionally biased region" description="Polar residues" evidence="20">
    <location>
        <begin position="444"/>
        <end position="469"/>
    </location>
</feature>
<feature type="region of interest" description="Disordered" evidence="20">
    <location>
        <begin position="442"/>
        <end position="469"/>
    </location>
</feature>
<keyword evidence="12 18" id="KW-0067">ATP-binding</keyword>
<dbReference type="FunFam" id="3.40.1190.10:FF:000020">
    <property type="entry name" value="Folylpolyglutamate synthase"/>
    <property type="match status" value="1"/>
</dbReference>
<comment type="pathway">
    <text evidence="4 17">Cofactor biosynthesis; tetrahydrofolylpolyglutamate biosynthesis.</text>
</comment>
<evidence type="ECO:0000256" key="9">
    <source>
        <dbReference type="ARBA" id="ARBA00022723"/>
    </source>
</evidence>
<dbReference type="GO" id="GO:0005743">
    <property type="term" value="C:mitochondrial inner membrane"/>
    <property type="evidence" value="ECO:0007669"/>
    <property type="project" value="UniProtKB-SubCell"/>
</dbReference>
<evidence type="ECO:0000256" key="16">
    <source>
        <dbReference type="ARBA" id="ARBA00047493"/>
    </source>
</evidence>